<dbReference type="PROSITE" id="PS51371">
    <property type="entry name" value="CBS"/>
    <property type="match status" value="2"/>
</dbReference>
<evidence type="ECO:0000313" key="4">
    <source>
        <dbReference type="EMBL" id="SPF42565.1"/>
    </source>
</evidence>
<dbReference type="InterPro" id="IPR051257">
    <property type="entry name" value="Diverse_CBS-Domain"/>
</dbReference>
<dbReference type="Gene3D" id="3.10.580.10">
    <property type="entry name" value="CBS-domain"/>
    <property type="match status" value="1"/>
</dbReference>
<keyword evidence="1 2" id="KW-0129">CBS domain</keyword>
<reference evidence="5" key="1">
    <citation type="submission" date="2018-02" db="EMBL/GenBank/DDBJ databases">
        <authorList>
            <person name="Hausmann B."/>
        </authorList>
    </citation>
    <scope>NUCLEOTIDE SEQUENCE [LARGE SCALE GENOMIC DNA]</scope>
    <source>
        <strain evidence="5">Peat soil MAG SbF1</strain>
    </source>
</reference>
<dbReference type="SMART" id="SM00116">
    <property type="entry name" value="CBS"/>
    <property type="match status" value="2"/>
</dbReference>
<dbReference type="EMBL" id="OMOF01000184">
    <property type="protein sequence ID" value="SPF42565.1"/>
    <property type="molecule type" value="Genomic_DNA"/>
</dbReference>
<dbReference type="InterPro" id="IPR046342">
    <property type="entry name" value="CBS_dom_sf"/>
</dbReference>
<feature type="domain" description="CBS" evidence="3">
    <location>
        <begin position="7"/>
        <end position="63"/>
    </location>
</feature>
<dbReference type="Proteomes" id="UP000238916">
    <property type="component" value="Unassembled WGS sequence"/>
</dbReference>
<evidence type="ECO:0000259" key="3">
    <source>
        <dbReference type="PROSITE" id="PS51371"/>
    </source>
</evidence>
<dbReference type="Pfam" id="PF00571">
    <property type="entry name" value="CBS"/>
    <property type="match status" value="2"/>
</dbReference>
<accession>A0A2U3KSB9</accession>
<evidence type="ECO:0000256" key="1">
    <source>
        <dbReference type="ARBA" id="ARBA00023122"/>
    </source>
</evidence>
<gene>
    <name evidence="4" type="primary">yhcV</name>
    <name evidence="4" type="ORF">SBF1_2640019</name>
</gene>
<dbReference type="CDD" id="cd04622">
    <property type="entry name" value="CBS_pair_HRP1_like"/>
    <property type="match status" value="1"/>
</dbReference>
<evidence type="ECO:0000313" key="5">
    <source>
        <dbReference type="Proteomes" id="UP000238916"/>
    </source>
</evidence>
<dbReference type="OrthoDB" id="9802114at2"/>
<sequence>MKVRDVMTSSVDWVTPDTSVVGVAQLMKKNDVGSIPICKANELVGIVTDRDIVLKVVASGRDINNTLAKDIMSTDLKSVTSNQDVHEAADMMSKYQIRRLPVVEHGKLLGIVAIGDLAIEKIHINEAGDALSGISQGPAHH</sequence>
<dbReference type="SUPFAM" id="SSF54631">
    <property type="entry name" value="CBS-domain pair"/>
    <property type="match status" value="1"/>
</dbReference>
<organism evidence="4 5">
    <name type="scientific">Candidatus Desulfosporosinus infrequens</name>
    <dbReference type="NCBI Taxonomy" id="2043169"/>
    <lineage>
        <taxon>Bacteria</taxon>
        <taxon>Bacillati</taxon>
        <taxon>Bacillota</taxon>
        <taxon>Clostridia</taxon>
        <taxon>Eubacteriales</taxon>
        <taxon>Desulfitobacteriaceae</taxon>
        <taxon>Desulfosporosinus</taxon>
    </lineage>
</organism>
<evidence type="ECO:0000256" key="2">
    <source>
        <dbReference type="PROSITE-ProRule" id="PRU00703"/>
    </source>
</evidence>
<dbReference type="InterPro" id="IPR000644">
    <property type="entry name" value="CBS_dom"/>
</dbReference>
<protein>
    <submittedName>
        <fullName evidence="4">Putative signal-transduction protein containing cAMP-binding and CBS domains</fullName>
    </submittedName>
</protein>
<dbReference type="PANTHER" id="PTHR43080">
    <property type="entry name" value="CBS DOMAIN-CONTAINING PROTEIN CBSX3, MITOCHONDRIAL"/>
    <property type="match status" value="1"/>
</dbReference>
<dbReference type="PANTHER" id="PTHR43080:SF2">
    <property type="entry name" value="CBS DOMAIN-CONTAINING PROTEIN"/>
    <property type="match status" value="1"/>
</dbReference>
<feature type="domain" description="CBS" evidence="3">
    <location>
        <begin position="72"/>
        <end position="127"/>
    </location>
</feature>
<proteinExistence type="predicted"/>
<name>A0A2U3KSB9_9FIRM</name>
<dbReference type="AlphaFoldDB" id="A0A2U3KSB9"/>